<evidence type="ECO:0000256" key="1">
    <source>
        <dbReference type="ARBA" id="ARBA00023125"/>
    </source>
</evidence>
<dbReference type="RefSeq" id="WP_068568284.1">
    <property type="nucleotide sequence ID" value="NZ_AP025457.1"/>
</dbReference>
<evidence type="ECO:0000313" key="5">
    <source>
        <dbReference type="Proteomes" id="UP000183053"/>
    </source>
</evidence>
<dbReference type="Pfam" id="PF00440">
    <property type="entry name" value="TetR_N"/>
    <property type="match status" value="1"/>
</dbReference>
<sequence length="215" mass="22857">MARPRVHDPEQLMDAAQKLAAEEGAAVVTVRALSEITGVSNGAIYHSFGSRSGLMAQVWLRAATGFLQQQRHDVDAALHRGGVDSAVEAVVAAADAPAAFLLAAPEAGRFLLSVRRSDLLGSGEIGDDISAALQNLDRQLVELFVDLATALWGRRDRYAVEVVRDCVVELPTALLLRGRRAPTDELRRRLEAAVRGVLTIEPAPAAASSARACSS</sequence>
<dbReference type="InterPro" id="IPR001647">
    <property type="entry name" value="HTH_TetR"/>
</dbReference>
<dbReference type="GO" id="GO:0003677">
    <property type="term" value="F:DNA binding"/>
    <property type="evidence" value="ECO:0007669"/>
    <property type="project" value="UniProtKB-UniRule"/>
</dbReference>
<keyword evidence="1 2" id="KW-0238">DNA-binding</keyword>
<dbReference type="Gene3D" id="1.10.357.10">
    <property type="entry name" value="Tetracycline Repressor, domain 2"/>
    <property type="match status" value="1"/>
</dbReference>
<name>A0A1H1GNH2_9ACTN</name>
<dbReference type="OrthoDB" id="4377220at2"/>
<gene>
    <name evidence="4" type="ORF">SAMN04489765_3452</name>
</gene>
<dbReference type="PROSITE" id="PS50977">
    <property type="entry name" value="HTH_TETR_2"/>
    <property type="match status" value="1"/>
</dbReference>
<dbReference type="SUPFAM" id="SSF46689">
    <property type="entry name" value="Homeodomain-like"/>
    <property type="match status" value="1"/>
</dbReference>
<dbReference type="STRING" id="47312.SAMN04489765_3452"/>
<dbReference type="AlphaFoldDB" id="A0A1H1GNH2"/>
<evidence type="ECO:0000259" key="3">
    <source>
        <dbReference type="PROSITE" id="PS50977"/>
    </source>
</evidence>
<keyword evidence="5" id="KW-1185">Reference proteome</keyword>
<reference evidence="5" key="1">
    <citation type="submission" date="2016-10" db="EMBL/GenBank/DDBJ databases">
        <authorList>
            <person name="Varghese N."/>
            <person name="Submissions S."/>
        </authorList>
    </citation>
    <scope>NUCLEOTIDE SEQUENCE [LARGE SCALE GENOMIC DNA]</scope>
    <source>
        <strain evidence="5">DSM 44142</strain>
    </source>
</reference>
<dbReference type="Proteomes" id="UP000183053">
    <property type="component" value="Unassembled WGS sequence"/>
</dbReference>
<evidence type="ECO:0000256" key="2">
    <source>
        <dbReference type="PROSITE-ProRule" id="PRU00335"/>
    </source>
</evidence>
<accession>A0A1H1GNH2</accession>
<proteinExistence type="predicted"/>
<protein>
    <submittedName>
        <fullName evidence="4">Regulatory protein, tetR family</fullName>
    </submittedName>
</protein>
<dbReference type="PRINTS" id="PR00455">
    <property type="entry name" value="HTHTETR"/>
</dbReference>
<dbReference type="EMBL" id="FNLF01000002">
    <property type="protein sequence ID" value="SDR14725.1"/>
    <property type="molecule type" value="Genomic_DNA"/>
</dbReference>
<feature type="domain" description="HTH tetR-type" evidence="3">
    <location>
        <begin position="6"/>
        <end position="66"/>
    </location>
</feature>
<dbReference type="InterPro" id="IPR009057">
    <property type="entry name" value="Homeodomain-like_sf"/>
</dbReference>
<evidence type="ECO:0000313" key="4">
    <source>
        <dbReference type="EMBL" id="SDR14725.1"/>
    </source>
</evidence>
<organism evidence="4 5">
    <name type="scientific">Tsukamurella pulmonis</name>
    <dbReference type="NCBI Taxonomy" id="47312"/>
    <lineage>
        <taxon>Bacteria</taxon>
        <taxon>Bacillati</taxon>
        <taxon>Actinomycetota</taxon>
        <taxon>Actinomycetes</taxon>
        <taxon>Mycobacteriales</taxon>
        <taxon>Tsukamurellaceae</taxon>
        <taxon>Tsukamurella</taxon>
    </lineage>
</organism>
<feature type="DNA-binding region" description="H-T-H motif" evidence="2">
    <location>
        <begin position="29"/>
        <end position="48"/>
    </location>
</feature>